<feature type="binding site" evidence="12 13">
    <location>
        <position position="85"/>
    </location>
    <ligand>
        <name>ATP</name>
        <dbReference type="ChEBI" id="CHEBI:30616"/>
    </ligand>
</feature>
<comment type="similarity">
    <text evidence="2 12 13 14">Belongs to the NDK family.</text>
</comment>
<dbReference type="EMBL" id="MHNI01000018">
    <property type="protein sequence ID" value="OGZ42493.1"/>
    <property type="molecule type" value="Genomic_DNA"/>
</dbReference>
<dbReference type="FunFam" id="3.30.70.141:FF:000003">
    <property type="entry name" value="Nucleoside diphosphate kinase"/>
    <property type="match status" value="1"/>
</dbReference>
<dbReference type="CDD" id="cd04413">
    <property type="entry name" value="NDPk_I"/>
    <property type="match status" value="1"/>
</dbReference>
<keyword evidence="12" id="KW-0597">Phosphoprotein</keyword>
<evidence type="ECO:0000256" key="13">
    <source>
        <dbReference type="PROSITE-ProRule" id="PRU00706"/>
    </source>
</evidence>
<feature type="domain" description="Nucleoside diphosphate kinase-like" evidence="16">
    <location>
        <begin position="1"/>
        <end position="138"/>
    </location>
</feature>
<comment type="catalytic activity">
    <reaction evidence="12">
        <text>a ribonucleoside 5'-diphosphate + ATP = a ribonucleoside 5'-triphosphate + ADP</text>
        <dbReference type="Rhea" id="RHEA:18113"/>
        <dbReference type="ChEBI" id="CHEBI:30616"/>
        <dbReference type="ChEBI" id="CHEBI:57930"/>
        <dbReference type="ChEBI" id="CHEBI:61557"/>
        <dbReference type="ChEBI" id="CHEBI:456216"/>
        <dbReference type="EC" id="2.7.4.6"/>
    </reaction>
</comment>
<dbReference type="InterPro" id="IPR023005">
    <property type="entry name" value="Nucleoside_diP_kinase_AS"/>
</dbReference>
<comment type="cofactor">
    <cofactor evidence="1 12">
        <name>Mg(2+)</name>
        <dbReference type="ChEBI" id="CHEBI:18420"/>
    </cofactor>
</comment>
<dbReference type="Gene3D" id="3.30.70.141">
    <property type="entry name" value="Nucleoside diphosphate kinase-like domain"/>
    <property type="match status" value="1"/>
</dbReference>
<evidence type="ECO:0000256" key="9">
    <source>
        <dbReference type="ARBA" id="ARBA00022840"/>
    </source>
</evidence>
<evidence type="ECO:0000313" key="18">
    <source>
        <dbReference type="Proteomes" id="UP000176700"/>
    </source>
</evidence>
<feature type="binding site" evidence="12 13">
    <location>
        <position position="57"/>
    </location>
    <ligand>
        <name>ATP</name>
        <dbReference type="ChEBI" id="CHEBI:30616"/>
    </ligand>
</feature>
<dbReference type="Proteomes" id="UP000176700">
    <property type="component" value="Unassembled WGS sequence"/>
</dbReference>
<dbReference type="InterPro" id="IPR036850">
    <property type="entry name" value="NDK-like_dom_sf"/>
</dbReference>
<evidence type="ECO:0000256" key="15">
    <source>
        <dbReference type="RuleBase" id="RU004013"/>
    </source>
</evidence>
<dbReference type="HAMAP" id="MF_00451">
    <property type="entry name" value="NDP_kinase"/>
    <property type="match status" value="1"/>
</dbReference>
<evidence type="ECO:0000259" key="16">
    <source>
        <dbReference type="SMART" id="SM00562"/>
    </source>
</evidence>
<dbReference type="SMART" id="SM00562">
    <property type="entry name" value="NDK"/>
    <property type="match status" value="1"/>
</dbReference>
<dbReference type="InterPro" id="IPR001564">
    <property type="entry name" value="Nucleoside_diP_kinase"/>
</dbReference>
<feature type="binding site" evidence="12 13">
    <location>
        <position position="112"/>
    </location>
    <ligand>
        <name>ATP</name>
        <dbReference type="ChEBI" id="CHEBI:30616"/>
    </ligand>
</feature>
<proteinExistence type="inferred from homology"/>
<dbReference type="GO" id="GO:0005737">
    <property type="term" value="C:cytoplasm"/>
    <property type="evidence" value="ECO:0007669"/>
    <property type="project" value="UniProtKB-SubCell"/>
</dbReference>
<evidence type="ECO:0000256" key="10">
    <source>
        <dbReference type="ARBA" id="ARBA00022842"/>
    </source>
</evidence>
<sequence>MERTLIIIKPDAVQRNLLGEIVHRFERKGLKIEGLKMTRLDDQILDEHYAHHKDKTFFESLKKSMKSSPVIVAVLSGINAVQACRVIVGPTYGVEAGAGSIRGDFSMSIQANLVHASDSKKTADEEIKRFFKSEELFEYIRIDFEHVYGEEDRSP</sequence>
<dbReference type="GO" id="GO:0005524">
    <property type="term" value="F:ATP binding"/>
    <property type="evidence" value="ECO:0007669"/>
    <property type="project" value="UniProtKB-UniRule"/>
</dbReference>
<dbReference type="EC" id="2.7.4.6" evidence="3 12"/>
<dbReference type="SUPFAM" id="SSF54919">
    <property type="entry name" value="Nucleoside diphosphate kinase, NDK"/>
    <property type="match status" value="1"/>
</dbReference>
<dbReference type="Pfam" id="PF00334">
    <property type="entry name" value="NDK"/>
    <property type="match status" value="1"/>
</dbReference>
<comment type="catalytic activity">
    <reaction evidence="12 15">
        <text>a 2'-deoxyribonucleoside 5'-diphosphate + ATP = a 2'-deoxyribonucleoside 5'-triphosphate + ADP</text>
        <dbReference type="Rhea" id="RHEA:44640"/>
        <dbReference type="ChEBI" id="CHEBI:30616"/>
        <dbReference type="ChEBI" id="CHEBI:61560"/>
        <dbReference type="ChEBI" id="CHEBI:73316"/>
        <dbReference type="ChEBI" id="CHEBI:456216"/>
        <dbReference type="EC" id="2.7.4.6"/>
    </reaction>
</comment>
<dbReference type="NCBIfam" id="NF001908">
    <property type="entry name" value="PRK00668.1"/>
    <property type="match status" value="1"/>
</dbReference>
<evidence type="ECO:0000256" key="6">
    <source>
        <dbReference type="ARBA" id="ARBA00022723"/>
    </source>
</evidence>
<keyword evidence="12" id="KW-0963">Cytoplasm</keyword>
<accession>A0A1G2FWQ0</accession>
<feature type="binding site" evidence="12 13">
    <location>
        <position position="102"/>
    </location>
    <ligand>
        <name>ATP</name>
        <dbReference type="ChEBI" id="CHEBI:30616"/>
    </ligand>
</feature>
<dbReference type="GO" id="GO:0004550">
    <property type="term" value="F:nucleoside diphosphate kinase activity"/>
    <property type="evidence" value="ECO:0007669"/>
    <property type="project" value="UniProtKB-UniRule"/>
</dbReference>
<evidence type="ECO:0000256" key="14">
    <source>
        <dbReference type="RuleBase" id="RU004011"/>
    </source>
</evidence>
<dbReference type="AlphaFoldDB" id="A0A1G2FWQ0"/>
<comment type="subcellular location">
    <subcellularLocation>
        <location evidence="12">Cytoplasm</location>
    </subcellularLocation>
</comment>
<keyword evidence="9 12" id="KW-0067">ATP-binding</keyword>
<keyword evidence="6 12" id="KW-0479">Metal-binding</keyword>
<evidence type="ECO:0000256" key="5">
    <source>
        <dbReference type="ARBA" id="ARBA00022679"/>
    </source>
</evidence>
<reference evidence="17 18" key="1">
    <citation type="journal article" date="2016" name="Nat. Commun.">
        <title>Thousands of microbial genomes shed light on interconnected biogeochemical processes in an aquifer system.</title>
        <authorList>
            <person name="Anantharaman K."/>
            <person name="Brown C.T."/>
            <person name="Hug L.A."/>
            <person name="Sharon I."/>
            <person name="Castelle C.J."/>
            <person name="Probst A.J."/>
            <person name="Thomas B.C."/>
            <person name="Singh A."/>
            <person name="Wilkins M.J."/>
            <person name="Karaoz U."/>
            <person name="Brodie E.L."/>
            <person name="Williams K.H."/>
            <person name="Hubbard S.S."/>
            <person name="Banfield J.F."/>
        </authorList>
    </citation>
    <scope>NUCLEOTIDE SEQUENCE [LARGE SCALE GENOMIC DNA]</scope>
</reference>
<evidence type="ECO:0000256" key="3">
    <source>
        <dbReference type="ARBA" id="ARBA00012966"/>
    </source>
</evidence>
<protein>
    <recommendedName>
        <fullName evidence="4 12">Nucleoside diphosphate kinase</fullName>
        <shortName evidence="12">NDK</shortName>
        <shortName evidence="12">NDP kinase</shortName>
        <ecNumber evidence="3 12">2.7.4.6</ecNumber>
    </recommendedName>
    <alternativeName>
        <fullName evidence="12">Nucleoside-2-P kinase</fullName>
    </alternativeName>
</protein>
<comment type="subunit">
    <text evidence="12">Homotetramer.</text>
</comment>
<dbReference type="GO" id="GO:0006228">
    <property type="term" value="P:UTP biosynthetic process"/>
    <property type="evidence" value="ECO:0007669"/>
    <property type="project" value="UniProtKB-UniRule"/>
</dbReference>
<keyword evidence="7 12" id="KW-0547">Nucleotide-binding</keyword>
<comment type="caution">
    <text evidence="17">The sequence shown here is derived from an EMBL/GenBank/DDBJ whole genome shotgun (WGS) entry which is preliminary data.</text>
</comment>
<keyword evidence="8 12" id="KW-0418">Kinase</keyword>
<gene>
    <name evidence="12" type="primary">ndk</name>
    <name evidence="17" type="ORF">A2W41_03580</name>
</gene>
<evidence type="ECO:0000256" key="4">
    <source>
        <dbReference type="ARBA" id="ARBA00017632"/>
    </source>
</evidence>
<evidence type="ECO:0000256" key="8">
    <source>
        <dbReference type="ARBA" id="ARBA00022777"/>
    </source>
</evidence>
<evidence type="ECO:0000256" key="12">
    <source>
        <dbReference type="HAMAP-Rule" id="MF_00451"/>
    </source>
</evidence>
<feature type="active site" description="Pros-phosphohistidine intermediate" evidence="12 13">
    <location>
        <position position="115"/>
    </location>
</feature>
<name>A0A1G2FWQ0_9BACT</name>
<dbReference type="GO" id="GO:0046872">
    <property type="term" value="F:metal ion binding"/>
    <property type="evidence" value="ECO:0007669"/>
    <property type="project" value="UniProtKB-KW"/>
</dbReference>
<evidence type="ECO:0000256" key="11">
    <source>
        <dbReference type="ARBA" id="ARBA00023080"/>
    </source>
</evidence>
<evidence type="ECO:0000256" key="2">
    <source>
        <dbReference type="ARBA" id="ARBA00008142"/>
    </source>
</evidence>
<keyword evidence="10 12" id="KW-0460">Magnesium</keyword>
<dbReference type="GO" id="GO:0006241">
    <property type="term" value="P:CTP biosynthetic process"/>
    <property type="evidence" value="ECO:0007669"/>
    <property type="project" value="UniProtKB-UniRule"/>
</dbReference>
<evidence type="ECO:0000256" key="1">
    <source>
        <dbReference type="ARBA" id="ARBA00001946"/>
    </source>
</evidence>
<keyword evidence="11 12" id="KW-0546">Nucleotide metabolism</keyword>
<dbReference type="InterPro" id="IPR034907">
    <property type="entry name" value="NDK-like_dom"/>
</dbReference>
<organism evidence="17 18">
    <name type="scientific">Candidatus Ryanbacteria bacterium RIFCSPHIGHO2_01_45_13</name>
    <dbReference type="NCBI Taxonomy" id="1802112"/>
    <lineage>
        <taxon>Bacteria</taxon>
        <taxon>Candidatus Ryaniibacteriota</taxon>
    </lineage>
</organism>
<evidence type="ECO:0000313" key="17">
    <source>
        <dbReference type="EMBL" id="OGZ42493.1"/>
    </source>
</evidence>
<feature type="binding site" evidence="12 13">
    <location>
        <position position="91"/>
    </location>
    <ligand>
        <name>ATP</name>
        <dbReference type="ChEBI" id="CHEBI:30616"/>
    </ligand>
</feature>
<dbReference type="GO" id="GO:0006183">
    <property type="term" value="P:GTP biosynthetic process"/>
    <property type="evidence" value="ECO:0007669"/>
    <property type="project" value="UniProtKB-UniRule"/>
</dbReference>
<comment type="function">
    <text evidence="12">Major role in the synthesis of nucleoside triphosphates other than ATP. The ATP gamma phosphate is transferred to the NDP beta phosphate via a ping-pong mechanism, using a phosphorylated active-site intermediate.</text>
</comment>
<dbReference type="PRINTS" id="PR01243">
    <property type="entry name" value="NUCDPKINASE"/>
</dbReference>
<dbReference type="PROSITE" id="PS00469">
    <property type="entry name" value="NDPK"/>
    <property type="match status" value="1"/>
</dbReference>
<dbReference type="PROSITE" id="PS51374">
    <property type="entry name" value="NDPK_LIKE"/>
    <property type="match status" value="1"/>
</dbReference>
<dbReference type="PANTHER" id="PTHR11349">
    <property type="entry name" value="NUCLEOSIDE DIPHOSPHATE KINASE"/>
    <property type="match status" value="1"/>
</dbReference>
<evidence type="ECO:0000256" key="7">
    <source>
        <dbReference type="ARBA" id="ARBA00022741"/>
    </source>
</evidence>
<keyword evidence="5 12" id="KW-0808">Transferase</keyword>
<feature type="binding site" evidence="12 13">
    <location>
        <position position="9"/>
    </location>
    <ligand>
        <name>ATP</name>
        <dbReference type="ChEBI" id="CHEBI:30616"/>
    </ligand>
</feature>